<evidence type="ECO:0000313" key="3">
    <source>
        <dbReference type="Proteomes" id="UP001164746"/>
    </source>
</evidence>
<name>A0ABY7EY54_MYAAR</name>
<dbReference type="Pfam" id="PF00583">
    <property type="entry name" value="Acetyltransf_1"/>
    <property type="match status" value="1"/>
</dbReference>
<feature type="domain" description="N-acetyltransferase" evidence="1">
    <location>
        <begin position="85"/>
        <end position="226"/>
    </location>
</feature>
<dbReference type="InterPro" id="IPR016181">
    <property type="entry name" value="Acyl_CoA_acyltransferase"/>
</dbReference>
<dbReference type="SUPFAM" id="SSF55729">
    <property type="entry name" value="Acyl-CoA N-acyltransferases (Nat)"/>
    <property type="match status" value="1"/>
</dbReference>
<dbReference type="Proteomes" id="UP001164746">
    <property type="component" value="Chromosome 8"/>
</dbReference>
<gene>
    <name evidence="2" type="ORF">MAR_027776</name>
</gene>
<evidence type="ECO:0000313" key="2">
    <source>
        <dbReference type="EMBL" id="WAR13596.1"/>
    </source>
</evidence>
<proteinExistence type="predicted"/>
<dbReference type="PANTHER" id="PTHR20905">
    <property type="entry name" value="N-ACETYLTRANSFERASE-RELATED"/>
    <property type="match status" value="1"/>
</dbReference>
<sequence>MDSTRTNLKTLRRDAIAQAFERTKKEVCFPEGELVFITEDRLDGALSMPRQCFIDDEPMGKSIGVQFTEEFKLFWLATFRQGLSFMLVNPTNGDIMGFRGICTAFKEDKDDVNQIKDASLRKIFSILGVLAKEADFFGRYDIEECFYFLGLGVAKQYRKRGIAKRLMEAGIVFLRNLGVDPVYIKSEGTSNFSKRIFEQLGFETLAEIKYEEYEVDGEVVFKNTGEHKSVKAYGMKISKA</sequence>
<organism evidence="2 3">
    <name type="scientific">Mya arenaria</name>
    <name type="common">Soft-shell clam</name>
    <dbReference type="NCBI Taxonomy" id="6604"/>
    <lineage>
        <taxon>Eukaryota</taxon>
        <taxon>Metazoa</taxon>
        <taxon>Spiralia</taxon>
        <taxon>Lophotrochozoa</taxon>
        <taxon>Mollusca</taxon>
        <taxon>Bivalvia</taxon>
        <taxon>Autobranchia</taxon>
        <taxon>Heteroconchia</taxon>
        <taxon>Euheterodonta</taxon>
        <taxon>Imparidentia</taxon>
        <taxon>Neoheterodontei</taxon>
        <taxon>Myida</taxon>
        <taxon>Myoidea</taxon>
        <taxon>Myidae</taxon>
        <taxon>Mya</taxon>
    </lineage>
</organism>
<dbReference type="Gene3D" id="3.40.630.30">
    <property type="match status" value="1"/>
</dbReference>
<keyword evidence="3" id="KW-1185">Reference proteome</keyword>
<protein>
    <submittedName>
        <fullName evidence="2">DNAT-like protein</fullName>
    </submittedName>
</protein>
<dbReference type="InterPro" id="IPR000182">
    <property type="entry name" value="GNAT_dom"/>
</dbReference>
<reference evidence="2" key="1">
    <citation type="submission" date="2022-11" db="EMBL/GenBank/DDBJ databases">
        <title>Centuries of genome instability and evolution in soft-shell clam transmissible cancer (bioRxiv).</title>
        <authorList>
            <person name="Hart S.F.M."/>
            <person name="Yonemitsu M.A."/>
            <person name="Giersch R.M."/>
            <person name="Beal B.F."/>
            <person name="Arriagada G."/>
            <person name="Davis B.W."/>
            <person name="Ostrander E.A."/>
            <person name="Goff S.P."/>
            <person name="Metzger M.J."/>
        </authorList>
    </citation>
    <scope>NUCLEOTIDE SEQUENCE</scope>
    <source>
        <strain evidence="2">MELC-2E11</strain>
        <tissue evidence="2">Siphon/mantle</tissue>
    </source>
</reference>
<evidence type="ECO:0000259" key="1">
    <source>
        <dbReference type="PROSITE" id="PS51186"/>
    </source>
</evidence>
<accession>A0ABY7EY54</accession>
<dbReference type="EMBL" id="CP111019">
    <property type="protein sequence ID" value="WAR13596.1"/>
    <property type="molecule type" value="Genomic_DNA"/>
</dbReference>
<dbReference type="PANTHER" id="PTHR20905:SF32">
    <property type="entry name" value="ARYLALKYLAMINE N-ACETYLTRANSFERASE-LIKE 7, ISOFORM A"/>
    <property type="match status" value="1"/>
</dbReference>
<dbReference type="CDD" id="cd04301">
    <property type="entry name" value="NAT_SF"/>
    <property type="match status" value="1"/>
</dbReference>
<dbReference type="PROSITE" id="PS51186">
    <property type="entry name" value="GNAT"/>
    <property type="match status" value="1"/>
</dbReference>